<feature type="compositionally biased region" description="Polar residues" evidence="6">
    <location>
        <begin position="108"/>
        <end position="117"/>
    </location>
</feature>
<dbReference type="InterPro" id="IPR047983">
    <property type="entry name" value="DEF8_C1"/>
</dbReference>
<comment type="similarity">
    <text evidence="5">Belongs to the DEF8 family.</text>
</comment>
<dbReference type="InterPro" id="IPR051366">
    <property type="entry name" value="DEF8"/>
</dbReference>
<keyword evidence="4" id="KW-0862">Zinc</keyword>
<evidence type="ECO:0000256" key="1">
    <source>
        <dbReference type="ARBA" id="ARBA00022723"/>
    </source>
</evidence>
<protein>
    <submittedName>
        <fullName evidence="8">Putative differentially expressed in FDCP 8-like</fullName>
    </submittedName>
</protein>
<keyword evidence="9" id="KW-1185">Reference proteome</keyword>
<dbReference type="STRING" id="307972.A0A2G8KRY2"/>
<proteinExistence type="inferred from homology"/>
<dbReference type="CDD" id="cd20819">
    <property type="entry name" value="C1_DEF8"/>
    <property type="match status" value="1"/>
</dbReference>
<dbReference type="InterPro" id="IPR046349">
    <property type="entry name" value="C1-like_sf"/>
</dbReference>
<dbReference type="Gene3D" id="3.30.60.20">
    <property type="match status" value="1"/>
</dbReference>
<name>A0A2G8KRY2_STIJA</name>
<dbReference type="PROSITE" id="PS50081">
    <property type="entry name" value="ZF_DAG_PE_2"/>
    <property type="match status" value="1"/>
</dbReference>
<dbReference type="Proteomes" id="UP000230750">
    <property type="component" value="Unassembled WGS sequence"/>
</dbReference>
<keyword evidence="1" id="KW-0479">Metal-binding</keyword>
<feature type="region of interest" description="Disordered" evidence="6">
    <location>
        <begin position="108"/>
        <end position="159"/>
    </location>
</feature>
<dbReference type="SMART" id="SM00109">
    <property type="entry name" value="C1"/>
    <property type="match status" value="2"/>
</dbReference>
<dbReference type="EMBL" id="MRZV01000406">
    <property type="protein sequence ID" value="PIK50742.1"/>
    <property type="molecule type" value="Genomic_DNA"/>
</dbReference>
<feature type="region of interest" description="Disordered" evidence="6">
    <location>
        <begin position="38"/>
        <end position="75"/>
    </location>
</feature>
<evidence type="ECO:0000256" key="4">
    <source>
        <dbReference type="ARBA" id="ARBA00022833"/>
    </source>
</evidence>
<dbReference type="OrthoDB" id="1918044at2759"/>
<feature type="compositionally biased region" description="Polar residues" evidence="6">
    <location>
        <begin position="125"/>
        <end position="159"/>
    </location>
</feature>
<dbReference type="PANTHER" id="PTHR12326">
    <property type="entry name" value="PLECKSTRIN HOMOLOGY DOMAIN CONTAINING PROTEIN"/>
    <property type="match status" value="1"/>
</dbReference>
<keyword evidence="2" id="KW-0677">Repeat</keyword>
<dbReference type="PANTHER" id="PTHR12326:SF3">
    <property type="entry name" value="DIFFERENTIALLY EXPRESSED IN FDCP 8 HOMOLOG"/>
    <property type="match status" value="1"/>
</dbReference>
<feature type="non-terminal residue" evidence="8">
    <location>
        <position position="1"/>
    </location>
</feature>
<reference evidence="8 9" key="1">
    <citation type="journal article" date="2017" name="PLoS Biol.">
        <title>The sea cucumber genome provides insights into morphological evolution and visceral regeneration.</title>
        <authorList>
            <person name="Zhang X."/>
            <person name="Sun L."/>
            <person name="Yuan J."/>
            <person name="Sun Y."/>
            <person name="Gao Y."/>
            <person name="Zhang L."/>
            <person name="Li S."/>
            <person name="Dai H."/>
            <person name="Hamel J.F."/>
            <person name="Liu C."/>
            <person name="Yu Y."/>
            <person name="Liu S."/>
            <person name="Lin W."/>
            <person name="Guo K."/>
            <person name="Jin S."/>
            <person name="Xu P."/>
            <person name="Storey K.B."/>
            <person name="Huan P."/>
            <person name="Zhang T."/>
            <person name="Zhou Y."/>
            <person name="Zhang J."/>
            <person name="Lin C."/>
            <person name="Li X."/>
            <person name="Xing L."/>
            <person name="Huo D."/>
            <person name="Sun M."/>
            <person name="Wang L."/>
            <person name="Mercier A."/>
            <person name="Li F."/>
            <person name="Yang H."/>
            <person name="Xiang J."/>
        </authorList>
    </citation>
    <scope>NUCLEOTIDE SEQUENCE [LARGE SCALE GENOMIC DNA]</scope>
    <source>
        <strain evidence="8">Shaxun</strain>
        <tissue evidence="8">Muscle</tissue>
    </source>
</reference>
<dbReference type="InterPro" id="IPR002219">
    <property type="entry name" value="PKC_DAG/PE"/>
</dbReference>
<dbReference type="AlphaFoldDB" id="A0A2G8KRY2"/>
<evidence type="ECO:0000259" key="7">
    <source>
        <dbReference type="PROSITE" id="PS50081"/>
    </source>
</evidence>
<keyword evidence="3" id="KW-0863">Zinc-finger</keyword>
<organism evidence="8 9">
    <name type="scientific">Stichopus japonicus</name>
    <name type="common">Sea cucumber</name>
    <dbReference type="NCBI Taxonomy" id="307972"/>
    <lineage>
        <taxon>Eukaryota</taxon>
        <taxon>Metazoa</taxon>
        <taxon>Echinodermata</taxon>
        <taxon>Eleutherozoa</taxon>
        <taxon>Echinozoa</taxon>
        <taxon>Holothuroidea</taxon>
        <taxon>Aspidochirotacea</taxon>
        <taxon>Aspidochirotida</taxon>
        <taxon>Stichopodidae</taxon>
        <taxon>Apostichopus</taxon>
    </lineage>
</organism>
<evidence type="ECO:0000256" key="3">
    <source>
        <dbReference type="ARBA" id="ARBA00022771"/>
    </source>
</evidence>
<sequence length="743" mass="83709">SIQGVNALFLMSVQCGKPQTFQSSAALVKLTGVCDTFSDSTDDEEVQSPPPPVTGSPSHKNDDDSPSWVTTSWKSDSGFNSDVGYGVNLEQDDQESQVSDWHGGFSATATEQSQQPIMGSRGPVVSNTGKAQQENSNKASNHLTTFDGTRNQENTSTHSQTNNATMVENKKVFQFVAPVIKPFSHPGEVKSPLATPESSTTVRGNESSIFTFNENVDQVSIRDHNKRVDIQAENSLKGNQRVGASTFNGRVSDLIEKSPPRNNAILPQRTNPFNKVPLIDEGHFNVTTVQTVRSSENADKTFSMDSNSLSETFQDHDRSNPTGWKEAADDDAEMDDEFALWEQNVLDIITESLNVEEDYFSQPEGFFGYSRNEELEQAIQKYKEKVMSTPEDSTKRQGLVKKLVQLRLKLQELKDEPEVEDHENKKVLGHLFALTNNGKTQPSKCDVCANSMWSRLRPIYLCKECGFSCHLKCIDIVKRHCVAVKLARKAAYEMSICPEVGLASQKYRCADCKIAISFKGDSGEPRQCDYTGLYYCQTCHWNDVQVIPARVVHNWDFSPRKICRQSKQLLDLMMNRVVINLSDLNPGLFNRVEALTNIKKLREDILVMKKYFISCKYAKEARLLRMLEDRPHFVEGSVHYTVRDLMETQEDLLFDSINETHKRYSQHIRIECDLCRAKGFICELCRAEELIFPFDIIAIACSQCSAVFHRDCFFKKNGVCPKCERLAKQLAITGVSFDESSPT</sequence>
<dbReference type="SUPFAM" id="SSF57889">
    <property type="entry name" value="Cysteine-rich domain"/>
    <property type="match status" value="1"/>
</dbReference>
<evidence type="ECO:0000256" key="2">
    <source>
        <dbReference type="ARBA" id="ARBA00022737"/>
    </source>
</evidence>
<dbReference type="InterPro" id="IPR025258">
    <property type="entry name" value="RH_dom"/>
</dbReference>
<dbReference type="SMART" id="SM01175">
    <property type="entry name" value="DUF4206"/>
    <property type="match status" value="1"/>
</dbReference>
<dbReference type="Pfam" id="PF13901">
    <property type="entry name" value="RH_dom"/>
    <property type="match status" value="1"/>
</dbReference>
<evidence type="ECO:0000313" key="9">
    <source>
        <dbReference type="Proteomes" id="UP000230750"/>
    </source>
</evidence>
<evidence type="ECO:0000313" key="8">
    <source>
        <dbReference type="EMBL" id="PIK50742.1"/>
    </source>
</evidence>
<accession>A0A2G8KRY2</accession>
<dbReference type="Pfam" id="PF00130">
    <property type="entry name" value="C1_1"/>
    <property type="match status" value="1"/>
</dbReference>
<evidence type="ECO:0000256" key="5">
    <source>
        <dbReference type="ARBA" id="ARBA00029450"/>
    </source>
</evidence>
<feature type="domain" description="Phorbol-ester/DAG-type" evidence="7">
    <location>
        <begin position="429"/>
        <end position="481"/>
    </location>
</feature>
<evidence type="ECO:0000256" key="6">
    <source>
        <dbReference type="SAM" id="MobiDB-lite"/>
    </source>
</evidence>
<comment type="caution">
    <text evidence="8">The sequence shown here is derived from an EMBL/GenBank/DDBJ whole genome shotgun (WGS) entry which is preliminary data.</text>
</comment>
<gene>
    <name evidence="8" type="ORF">BSL78_12381</name>
</gene>
<dbReference type="GO" id="GO:0008270">
    <property type="term" value="F:zinc ion binding"/>
    <property type="evidence" value="ECO:0007669"/>
    <property type="project" value="UniProtKB-KW"/>
</dbReference>